<dbReference type="Pfam" id="PF10011">
    <property type="entry name" value="DUF2254"/>
    <property type="match status" value="1"/>
</dbReference>
<keyword evidence="4" id="KW-1185">Reference proteome</keyword>
<organism evidence="3 4">
    <name type="scientific">Chelativorans salis</name>
    <dbReference type="NCBI Taxonomy" id="2978478"/>
    <lineage>
        <taxon>Bacteria</taxon>
        <taxon>Pseudomonadati</taxon>
        <taxon>Pseudomonadota</taxon>
        <taxon>Alphaproteobacteria</taxon>
        <taxon>Hyphomicrobiales</taxon>
        <taxon>Phyllobacteriaceae</taxon>
        <taxon>Chelativorans</taxon>
    </lineage>
</organism>
<keyword evidence="2" id="KW-0472">Membrane</keyword>
<dbReference type="RefSeq" id="WP_260901048.1">
    <property type="nucleotide sequence ID" value="NZ_JAOCZP010000002.1"/>
</dbReference>
<feature type="transmembrane region" description="Helical" evidence="2">
    <location>
        <begin position="108"/>
        <end position="127"/>
    </location>
</feature>
<evidence type="ECO:0000313" key="3">
    <source>
        <dbReference type="EMBL" id="MCT7374566.1"/>
    </source>
</evidence>
<name>A0ABT2LJZ3_9HYPH</name>
<accession>A0ABT2LJZ3</accession>
<evidence type="ECO:0000256" key="2">
    <source>
        <dbReference type="SAM" id="Phobius"/>
    </source>
</evidence>
<feature type="transmembrane region" description="Helical" evidence="2">
    <location>
        <begin position="12"/>
        <end position="35"/>
    </location>
</feature>
<feature type="region of interest" description="Disordered" evidence="1">
    <location>
        <begin position="444"/>
        <end position="476"/>
    </location>
</feature>
<dbReference type="InterPro" id="IPR018723">
    <property type="entry name" value="DUF2254_membrane"/>
</dbReference>
<sequence>MLSRLYTLWATLRTGLWFVPTLMAVGAVGLATIALNLDAGLPEERAQQFWLHSGGPEDARNLLSTVFSSMVTMATLVISITMVVLTLAASQLGPRLVRNFMGDLRTQLVFGMFLMTIIYCLLVLRTLNSELDISGVPHIAVTLGTALALINLFALLFFIHNLARSIVSDTVVRRVDRDLRNTISRLLPAEDDGQPPVEQPTADDVLPADFDERAASLWLSGEGYVQAVEYERLVEIACRHKAVVRLDFRAGHFVIRGSHKADIYPGRLLGPDLATEIEGAILVGEDRTAVQDLEFSIRHLVEIAVRALSSGINDPFTVIAVIDRLGAALGDLMRRELQPEVFCDEAGVVRVVGRASSFHGLVDVAFRQIRQAGATHPAVIIQMLSIIARLAVKVRLSSQRDALLDHAAIIAEAGRRGASEASDIADIEHSYQAVQMALSKSHASGKTTFQGADQQPGDDFREGDQPRMVSPRRLLD</sequence>
<dbReference type="EMBL" id="JAOCZP010000002">
    <property type="protein sequence ID" value="MCT7374566.1"/>
    <property type="molecule type" value="Genomic_DNA"/>
</dbReference>
<evidence type="ECO:0000256" key="1">
    <source>
        <dbReference type="SAM" id="MobiDB-lite"/>
    </source>
</evidence>
<gene>
    <name evidence="3" type="ORF">N5A92_05905</name>
</gene>
<protein>
    <submittedName>
        <fullName evidence="3">DUF2254 domain-containing protein</fullName>
    </submittedName>
</protein>
<keyword evidence="2" id="KW-1133">Transmembrane helix</keyword>
<feature type="transmembrane region" description="Helical" evidence="2">
    <location>
        <begin position="66"/>
        <end position="88"/>
    </location>
</feature>
<reference evidence="3 4" key="1">
    <citation type="submission" date="2022-09" db="EMBL/GenBank/DDBJ databases">
        <title>Chelativorans salina sp. nov., a novel slightly halophilic bacterium isolated from a saline lake sediment enrichment.</title>
        <authorList>
            <person name="Gao L."/>
            <person name="Fang B.-Z."/>
            <person name="Li W.-J."/>
        </authorList>
    </citation>
    <scope>NUCLEOTIDE SEQUENCE [LARGE SCALE GENOMIC DNA]</scope>
    <source>
        <strain evidence="3 4">EGI FJ00035</strain>
    </source>
</reference>
<keyword evidence="2" id="KW-0812">Transmembrane</keyword>
<comment type="caution">
    <text evidence="3">The sequence shown here is derived from an EMBL/GenBank/DDBJ whole genome shotgun (WGS) entry which is preliminary data.</text>
</comment>
<feature type="compositionally biased region" description="Polar residues" evidence="1">
    <location>
        <begin position="444"/>
        <end position="453"/>
    </location>
</feature>
<feature type="transmembrane region" description="Helical" evidence="2">
    <location>
        <begin position="139"/>
        <end position="159"/>
    </location>
</feature>
<evidence type="ECO:0000313" key="4">
    <source>
        <dbReference type="Proteomes" id="UP001320831"/>
    </source>
</evidence>
<dbReference type="Proteomes" id="UP001320831">
    <property type="component" value="Unassembled WGS sequence"/>
</dbReference>
<proteinExistence type="predicted"/>